<evidence type="ECO:0000256" key="2">
    <source>
        <dbReference type="ARBA" id="ARBA00004127"/>
    </source>
</evidence>
<evidence type="ECO:0000256" key="4">
    <source>
        <dbReference type="ARBA" id="ARBA00022692"/>
    </source>
</evidence>
<comment type="function">
    <text evidence="1">Intramembrane-cleaving aspartic protease (I-CLiP) that cleaves type II membrane signal peptides in the hydrophobic plane of the membrane.</text>
</comment>
<dbReference type="Gene3D" id="3.50.30.30">
    <property type="match status" value="1"/>
</dbReference>
<gene>
    <name evidence="11" type="ORF">C2E20_6114</name>
</gene>
<feature type="transmembrane region" description="Helical" evidence="8">
    <location>
        <begin position="275"/>
        <end position="297"/>
    </location>
</feature>
<evidence type="ECO:0000313" key="11">
    <source>
        <dbReference type="EMBL" id="PSC70351.1"/>
    </source>
</evidence>
<dbReference type="PANTHER" id="PTHR12174:SF75">
    <property type="entry name" value="SIGNAL PEPTIDE PEPTIDASE-LIKE 2"/>
    <property type="match status" value="1"/>
</dbReference>
<dbReference type="GO" id="GO:0033619">
    <property type="term" value="P:membrane protein proteolysis"/>
    <property type="evidence" value="ECO:0007669"/>
    <property type="project" value="TreeGrafter"/>
</dbReference>
<feature type="transmembrane region" description="Helical" evidence="8">
    <location>
        <begin position="368"/>
        <end position="388"/>
    </location>
</feature>
<feature type="signal peptide" evidence="9">
    <location>
        <begin position="1"/>
        <end position="34"/>
    </location>
</feature>
<dbReference type="InterPro" id="IPR006639">
    <property type="entry name" value="Preselin/SPP"/>
</dbReference>
<organism evidence="11 12">
    <name type="scientific">Micractinium conductrix</name>
    <dbReference type="NCBI Taxonomy" id="554055"/>
    <lineage>
        <taxon>Eukaryota</taxon>
        <taxon>Viridiplantae</taxon>
        <taxon>Chlorophyta</taxon>
        <taxon>core chlorophytes</taxon>
        <taxon>Trebouxiophyceae</taxon>
        <taxon>Chlorellales</taxon>
        <taxon>Chlorellaceae</taxon>
        <taxon>Chlorella clade</taxon>
        <taxon>Micractinium</taxon>
    </lineage>
</organism>
<dbReference type="InterPro" id="IPR007369">
    <property type="entry name" value="Peptidase_A22B_SPP"/>
</dbReference>
<dbReference type="PANTHER" id="PTHR12174">
    <property type="entry name" value="SIGNAL PEPTIDE PEPTIDASE"/>
    <property type="match status" value="1"/>
</dbReference>
<comment type="caution">
    <text evidence="11">The sequence shown here is derived from an EMBL/GenBank/DDBJ whole genome shotgun (WGS) entry which is preliminary data.</text>
</comment>
<dbReference type="SMART" id="SM00730">
    <property type="entry name" value="PSN"/>
    <property type="match status" value="1"/>
</dbReference>
<dbReference type="OrthoDB" id="29661at2759"/>
<evidence type="ECO:0000256" key="5">
    <source>
        <dbReference type="ARBA" id="ARBA00022801"/>
    </source>
</evidence>
<evidence type="ECO:0000259" key="10">
    <source>
        <dbReference type="Pfam" id="PF02225"/>
    </source>
</evidence>
<keyword evidence="12" id="KW-1185">Reference proteome</keyword>
<keyword evidence="9" id="KW-0732">Signal</keyword>
<evidence type="ECO:0000256" key="7">
    <source>
        <dbReference type="ARBA" id="ARBA00023136"/>
    </source>
</evidence>
<dbReference type="GO" id="GO:0005765">
    <property type="term" value="C:lysosomal membrane"/>
    <property type="evidence" value="ECO:0007669"/>
    <property type="project" value="TreeGrafter"/>
</dbReference>
<feature type="transmembrane region" description="Helical" evidence="8">
    <location>
        <begin position="494"/>
        <end position="511"/>
    </location>
</feature>
<feature type="transmembrane region" description="Helical" evidence="8">
    <location>
        <begin position="344"/>
        <end position="361"/>
    </location>
</feature>
<feature type="chain" id="PRO_5015122813" evidence="9">
    <location>
        <begin position="35"/>
        <end position="570"/>
    </location>
</feature>
<evidence type="ECO:0000313" key="12">
    <source>
        <dbReference type="Proteomes" id="UP000239649"/>
    </source>
</evidence>
<comment type="similarity">
    <text evidence="3">Belongs to the peptidase A22B family.</text>
</comment>
<evidence type="ECO:0000256" key="3">
    <source>
        <dbReference type="ARBA" id="ARBA00006859"/>
    </source>
</evidence>
<reference evidence="11 12" key="1">
    <citation type="journal article" date="2018" name="Plant J.">
        <title>Genome sequences of Chlorella sorokiniana UTEX 1602 and Micractinium conductrix SAG 241.80: implications to maltose excretion by a green alga.</title>
        <authorList>
            <person name="Arriola M.B."/>
            <person name="Velmurugan N."/>
            <person name="Zhang Y."/>
            <person name="Plunkett M.H."/>
            <person name="Hondzo H."/>
            <person name="Barney B.M."/>
        </authorList>
    </citation>
    <scope>NUCLEOTIDE SEQUENCE [LARGE SCALE GENOMIC DNA]</scope>
    <source>
        <strain evidence="11 12">SAG 241.80</strain>
    </source>
</reference>
<feature type="transmembrane region" description="Helical" evidence="8">
    <location>
        <begin position="429"/>
        <end position="447"/>
    </location>
</feature>
<sequence>MPGTRRSRAKSLPLPGLLTAALLCSLLASRGAAAAGIVDCYGAVVELAVTRPGEPQPTAFFFGYPAPFGARLNDSASAALPLAAAEPLNACGAVAAAPAPGGAALVQRGNCSFAAKAQAVQAAGYGAMLLFNSEPDECVLMSANRSEAAGLTLLVASLTQAAGDALQQLAAGGASGGGGGGYASVTLRMPAEGPIDWSSVALWLMATGTVIAGGLWAGHTQTGGRESGTPTAKKGAAGGELAAVSISGRAAVGFVFAASGMLLLLFFFLSRWLAMLLVTLFALGAWQACGLVFFSLLQQASSPRWRAAYVRLPWTGLVPANGVLATAAGSALCATWAAFHDEAWSWPLQDLMGICFMLVILKQFSLPNLRVAATLLCLAFVYDVWWVFLQPMITGGPSVMIDVATGGSSREQLPMVLRVPHAPLGTNPAFSLLGLGDVVLPGLLVAFCRRFDLAGRLPAARGYFGPCCAGYGGGLLLTYCALWFSWFGDEGQPALLYLVPCTLGTVALLSASRGQLGALWSADLEGSAGIGGRSGGGGGDGLAGMSEAERLEAGLERLLPSPTGSDPGRP</sequence>
<dbReference type="Proteomes" id="UP000239649">
    <property type="component" value="Unassembled WGS sequence"/>
</dbReference>
<keyword evidence="4 8" id="KW-0812">Transmembrane</keyword>
<dbReference type="GO" id="GO:0098553">
    <property type="term" value="C:lumenal side of endoplasmic reticulum membrane"/>
    <property type="evidence" value="ECO:0007669"/>
    <property type="project" value="TreeGrafter"/>
</dbReference>
<dbReference type="Pfam" id="PF04258">
    <property type="entry name" value="Peptidase_A22B"/>
    <property type="match status" value="1"/>
</dbReference>
<dbReference type="GO" id="GO:0042500">
    <property type="term" value="F:aspartic endopeptidase activity, intramembrane cleaving"/>
    <property type="evidence" value="ECO:0007669"/>
    <property type="project" value="InterPro"/>
</dbReference>
<dbReference type="GO" id="GO:0098554">
    <property type="term" value="C:cytoplasmic side of endoplasmic reticulum membrane"/>
    <property type="evidence" value="ECO:0007669"/>
    <property type="project" value="TreeGrafter"/>
</dbReference>
<keyword evidence="5" id="KW-0378">Hydrolase</keyword>
<evidence type="ECO:0000256" key="6">
    <source>
        <dbReference type="ARBA" id="ARBA00022989"/>
    </source>
</evidence>
<dbReference type="InterPro" id="IPR003137">
    <property type="entry name" value="PA_domain"/>
</dbReference>
<evidence type="ECO:0000256" key="8">
    <source>
        <dbReference type="SAM" id="Phobius"/>
    </source>
</evidence>
<name>A0A2P6V8E8_9CHLO</name>
<dbReference type="AlphaFoldDB" id="A0A2P6V8E8"/>
<keyword evidence="6 8" id="KW-1133">Transmembrane helix</keyword>
<accession>A0A2P6V8E8</accession>
<dbReference type="Pfam" id="PF02225">
    <property type="entry name" value="PA"/>
    <property type="match status" value="1"/>
</dbReference>
<evidence type="ECO:0000256" key="1">
    <source>
        <dbReference type="ARBA" id="ARBA00003012"/>
    </source>
</evidence>
<comment type="subcellular location">
    <subcellularLocation>
        <location evidence="2">Endomembrane system</location>
        <topology evidence="2">Multi-pass membrane protein</topology>
    </subcellularLocation>
</comment>
<feature type="transmembrane region" description="Helical" evidence="8">
    <location>
        <begin position="318"/>
        <end position="338"/>
    </location>
</feature>
<feature type="transmembrane region" description="Helical" evidence="8">
    <location>
        <begin position="250"/>
        <end position="269"/>
    </location>
</feature>
<feature type="transmembrane region" description="Helical" evidence="8">
    <location>
        <begin position="468"/>
        <end position="488"/>
    </location>
</feature>
<protein>
    <submittedName>
        <fullName evidence="11">Signal peptide peptidase-like 3</fullName>
    </submittedName>
</protein>
<dbReference type="EMBL" id="LHPF02000020">
    <property type="protein sequence ID" value="PSC70351.1"/>
    <property type="molecule type" value="Genomic_DNA"/>
</dbReference>
<feature type="domain" description="PA" evidence="10">
    <location>
        <begin position="81"/>
        <end position="166"/>
    </location>
</feature>
<evidence type="ECO:0000256" key="9">
    <source>
        <dbReference type="SAM" id="SignalP"/>
    </source>
</evidence>
<dbReference type="GO" id="GO:0030660">
    <property type="term" value="C:Golgi-associated vesicle membrane"/>
    <property type="evidence" value="ECO:0007669"/>
    <property type="project" value="TreeGrafter"/>
</dbReference>
<keyword evidence="7 8" id="KW-0472">Membrane</keyword>
<proteinExistence type="inferred from homology"/>